<dbReference type="EMBL" id="HBEM01000985">
    <property type="protein sequence ID" value="CAD8429370.1"/>
    <property type="molecule type" value="Transcribed_RNA"/>
</dbReference>
<reference evidence="5" key="1">
    <citation type="submission" date="2021-01" db="EMBL/GenBank/DDBJ databases">
        <authorList>
            <person name="Corre E."/>
            <person name="Pelletier E."/>
            <person name="Niang G."/>
            <person name="Scheremetjew M."/>
            <person name="Finn R."/>
            <person name="Kale V."/>
            <person name="Holt S."/>
            <person name="Cochrane G."/>
            <person name="Meng A."/>
            <person name="Brown T."/>
            <person name="Cohen L."/>
        </authorList>
    </citation>
    <scope>NUCLEOTIDE SEQUENCE</scope>
    <source>
        <strain evidence="5">CCMP2058</strain>
    </source>
</reference>
<protein>
    <recommendedName>
        <fullName evidence="4">HMG box domain-containing protein</fullName>
    </recommendedName>
</protein>
<evidence type="ECO:0000256" key="3">
    <source>
        <dbReference type="SAM" id="MobiDB-lite"/>
    </source>
</evidence>
<keyword evidence="2" id="KW-0539">Nucleus</keyword>
<keyword evidence="1 2" id="KW-0238">DNA-binding</keyword>
<evidence type="ECO:0000313" key="5">
    <source>
        <dbReference type="EMBL" id="CAD8429370.1"/>
    </source>
</evidence>
<sequence>MFIQLSSMLEDKNSGFLGTMGATNGSFGFPLQPIDTKTTCNQRNHPGARPGLASENTLPPKLKKKLQGPKKPKTAYNFYQLKERDIVCNEVWNNMGFDVSKTHHNAEVARIIGKRWRELPKDKKEFFQRLASEDKLRYQRELVEYEQLAQQYPQFVNANKNGSKSSSKKPASKRDISGQGRTPLASRKCNNKSPAEKRRIQPSREQFNMPNSSTETSLPLATHPNPLNASPPRASGFATNSSSISQLLESSPNMLSMQPSSNFFAPPLSLAGEDGCEWWWEKQASSQSPVFSRPTPSVSHSSLEKSTSHSSTTENQGMSLLMSIDDSLMR</sequence>
<feature type="compositionally biased region" description="Basic residues" evidence="3">
    <location>
        <begin position="61"/>
        <end position="71"/>
    </location>
</feature>
<dbReference type="SMART" id="SM00398">
    <property type="entry name" value="HMG"/>
    <property type="match status" value="1"/>
</dbReference>
<name>A0A7S0GPA6_9EUKA</name>
<organism evidence="5">
    <name type="scientific">Amorphochlora amoebiformis</name>
    <dbReference type="NCBI Taxonomy" id="1561963"/>
    <lineage>
        <taxon>Eukaryota</taxon>
        <taxon>Sar</taxon>
        <taxon>Rhizaria</taxon>
        <taxon>Cercozoa</taxon>
        <taxon>Chlorarachniophyceae</taxon>
        <taxon>Amorphochlora</taxon>
    </lineage>
</organism>
<accession>A0A7S0GPA6</accession>
<dbReference type="GO" id="GO:0003677">
    <property type="term" value="F:DNA binding"/>
    <property type="evidence" value="ECO:0007669"/>
    <property type="project" value="UniProtKB-UniRule"/>
</dbReference>
<dbReference type="Pfam" id="PF00505">
    <property type="entry name" value="HMG_box"/>
    <property type="match status" value="1"/>
</dbReference>
<dbReference type="AlphaFoldDB" id="A0A7S0GPA6"/>
<feature type="region of interest" description="Disordered" evidence="3">
    <location>
        <begin position="288"/>
        <end position="330"/>
    </location>
</feature>
<dbReference type="Gene3D" id="1.10.30.10">
    <property type="entry name" value="High mobility group box domain"/>
    <property type="match status" value="1"/>
</dbReference>
<dbReference type="InterPro" id="IPR050342">
    <property type="entry name" value="HMGB"/>
</dbReference>
<gene>
    <name evidence="5" type="ORF">LAMO00422_LOCUS712</name>
</gene>
<evidence type="ECO:0000256" key="1">
    <source>
        <dbReference type="ARBA" id="ARBA00023125"/>
    </source>
</evidence>
<feature type="region of interest" description="Disordered" evidence="3">
    <location>
        <begin position="156"/>
        <end position="239"/>
    </location>
</feature>
<dbReference type="PANTHER" id="PTHR48112:SF15">
    <property type="entry name" value="HMG BOX DOMAIN-CONTAINING PROTEIN"/>
    <property type="match status" value="1"/>
</dbReference>
<dbReference type="SUPFAM" id="SSF47095">
    <property type="entry name" value="HMG-box"/>
    <property type="match status" value="1"/>
</dbReference>
<proteinExistence type="predicted"/>
<feature type="compositionally biased region" description="Polar residues" evidence="3">
    <location>
        <begin position="203"/>
        <end position="219"/>
    </location>
</feature>
<feature type="DNA-binding region" description="HMG box" evidence="2">
    <location>
        <begin position="69"/>
        <end position="146"/>
    </location>
</feature>
<evidence type="ECO:0000256" key="2">
    <source>
        <dbReference type="PROSITE-ProRule" id="PRU00267"/>
    </source>
</evidence>
<dbReference type="InterPro" id="IPR009071">
    <property type="entry name" value="HMG_box_dom"/>
</dbReference>
<dbReference type="GO" id="GO:0005634">
    <property type="term" value="C:nucleus"/>
    <property type="evidence" value="ECO:0007669"/>
    <property type="project" value="UniProtKB-UniRule"/>
</dbReference>
<dbReference type="PANTHER" id="PTHR48112">
    <property type="entry name" value="HIGH MOBILITY GROUP PROTEIN DSP1"/>
    <property type="match status" value="1"/>
</dbReference>
<dbReference type="InterPro" id="IPR036910">
    <property type="entry name" value="HMG_box_dom_sf"/>
</dbReference>
<evidence type="ECO:0000259" key="4">
    <source>
        <dbReference type="PROSITE" id="PS50118"/>
    </source>
</evidence>
<feature type="domain" description="HMG box" evidence="4">
    <location>
        <begin position="69"/>
        <end position="146"/>
    </location>
</feature>
<dbReference type="PROSITE" id="PS50118">
    <property type="entry name" value="HMG_BOX_2"/>
    <property type="match status" value="1"/>
</dbReference>
<feature type="region of interest" description="Disordered" evidence="3">
    <location>
        <begin position="40"/>
        <end position="71"/>
    </location>
</feature>